<dbReference type="GO" id="GO:0004185">
    <property type="term" value="F:serine-type carboxypeptidase activity"/>
    <property type="evidence" value="ECO:0007669"/>
    <property type="project" value="InterPro"/>
</dbReference>
<comment type="similarity">
    <text evidence="1">Belongs to the peptidase S10 family.</text>
</comment>
<organism evidence="2 3">
    <name type="scientific">Jatropha curcas</name>
    <name type="common">Barbados nut</name>
    <dbReference type="NCBI Taxonomy" id="180498"/>
    <lineage>
        <taxon>Eukaryota</taxon>
        <taxon>Viridiplantae</taxon>
        <taxon>Streptophyta</taxon>
        <taxon>Embryophyta</taxon>
        <taxon>Tracheophyta</taxon>
        <taxon>Spermatophyta</taxon>
        <taxon>Magnoliopsida</taxon>
        <taxon>eudicotyledons</taxon>
        <taxon>Gunneridae</taxon>
        <taxon>Pentapetalae</taxon>
        <taxon>rosids</taxon>
        <taxon>fabids</taxon>
        <taxon>Malpighiales</taxon>
        <taxon>Euphorbiaceae</taxon>
        <taxon>Crotonoideae</taxon>
        <taxon>Jatropheae</taxon>
        <taxon>Jatropha</taxon>
    </lineage>
</organism>
<reference evidence="2 3" key="1">
    <citation type="journal article" date="2014" name="PLoS ONE">
        <title>Global Analysis of Gene Expression Profiles in Physic Nut (Jatropha curcas L.) Seedlings Exposed to Salt Stress.</title>
        <authorList>
            <person name="Zhang L."/>
            <person name="Zhang C."/>
            <person name="Wu P."/>
            <person name="Chen Y."/>
            <person name="Li M."/>
            <person name="Jiang H."/>
            <person name="Wu G."/>
        </authorList>
    </citation>
    <scope>NUCLEOTIDE SEQUENCE [LARGE SCALE GENOMIC DNA]</scope>
    <source>
        <strain evidence="3">cv. GZQX0401</strain>
        <tissue evidence="2">Young leaves</tissue>
    </source>
</reference>
<dbReference type="Proteomes" id="UP000027138">
    <property type="component" value="Unassembled WGS sequence"/>
</dbReference>
<dbReference type="PRINTS" id="PR00724">
    <property type="entry name" value="CRBOXYPTASEC"/>
</dbReference>
<dbReference type="GO" id="GO:0006508">
    <property type="term" value="P:proteolysis"/>
    <property type="evidence" value="ECO:0007669"/>
    <property type="project" value="InterPro"/>
</dbReference>
<dbReference type="PANTHER" id="PTHR11802:SF349">
    <property type="entry name" value="SERINE CARBOXYPEPTIDASE-LIKE 46"/>
    <property type="match status" value="1"/>
</dbReference>
<dbReference type="Pfam" id="PF00450">
    <property type="entry name" value="Peptidase_S10"/>
    <property type="match status" value="2"/>
</dbReference>
<keyword evidence="3" id="KW-1185">Reference proteome</keyword>
<dbReference type="PANTHER" id="PTHR11802">
    <property type="entry name" value="SERINE PROTEASE FAMILY S10 SERINE CARBOXYPEPTIDASE"/>
    <property type="match status" value="1"/>
</dbReference>
<dbReference type="GO" id="GO:0005773">
    <property type="term" value="C:vacuole"/>
    <property type="evidence" value="ECO:0007669"/>
    <property type="project" value="TreeGrafter"/>
</dbReference>
<dbReference type="InterPro" id="IPR029058">
    <property type="entry name" value="AB_hydrolase_fold"/>
</dbReference>
<dbReference type="Gene3D" id="3.40.50.1820">
    <property type="entry name" value="alpha/beta hydrolase"/>
    <property type="match status" value="2"/>
</dbReference>
<protein>
    <submittedName>
        <fullName evidence="2">Uncharacterized protein</fullName>
    </submittedName>
</protein>
<dbReference type="EMBL" id="KK914232">
    <property type="protein sequence ID" value="KDP45484.1"/>
    <property type="molecule type" value="Genomic_DNA"/>
</dbReference>
<dbReference type="OrthoDB" id="443318at2759"/>
<proteinExistence type="inferred from homology"/>
<evidence type="ECO:0000256" key="1">
    <source>
        <dbReference type="ARBA" id="ARBA00009431"/>
    </source>
</evidence>
<gene>
    <name evidence="2" type="ORF">JCGZ_09733</name>
</gene>
<dbReference type="SUPFAM" id="SSF53474">
    <property type="entry name" value="alpha/beta-Hydrolases"/>
    <property type="match status" value="1"/>
</dbReference>
<accession>A0A067LM49</accession>
<dbReference type="InterPro" id="IPR001563">
    <property type="entry name" value="Peptidase_S10"/>
</dbReference>
<evidence type="ECO:0000313" key="2">
    <source>
        <dbReference type="EMBL" id="KDP45484.1"/>
    </source>
</evidence>
<evidence type="ECO:0000313" key="3">
    <source>
        <dbReference type="Proteomes" id="UP000027138"/>
    </source>
</evidence>
<name>A0A067LM49_JATCU</name>
<dbReference type="AlphaFoldDB" id="A0A067LM49"/>
<sequence>MIVVVLPETASVCNFLLGTFRGRQNTCRLQPVFGMFKYSGYIVTDAKEGRDLFYYFVEAETANPLSLPLTLWLNGESNMLFVESPIGIGFSYSNTSSNYEFSNDTTTAEDNLKFLVNWLEEFPVHKESQLFVAGESYAVEYNKQSNIKPINLKAIALGNPLLDLDISVLAGDYLWAHGAISDETLMLDKTVCNDSKNIREYVHDLRSQGCNDVFNRVADEIGDDVARVDLLSPICLSTTSMEQFKPKGKHWKIHATICPNCFPFLWPFVYQEDNLDMNLIPLIAELLKERIPVLLYSGDQDTKIPLTQTRIIAKRWGRM</sequence>